<dbReference type="Proteomes" id="UP001166251">
    <property type="component" value="Unassembled WGS sequence"/>
</dbReference>
<evidence type="ECO:0000313" key="2">
    <source>
        <dbReference type="Proteomes" id="UP001166251"/>
    </source>
</evidence>
<gene>
    <name evidence="1" type="ORF">K0504_07010</name>
</gene>
<dbReference type="InterPro" id="IPR021244">
    <property type="entry name" value="DUF2802"/>
</dbReference>
<keyword evidence="2" id="KW-1185">Reference proteome</keyword>
<organism evidence="1 2">
    <name type="scientific">Neiella holothuriorum</name>
    <dbReference type="NCBI Taxonomy" id="2870530"/>
    <lineage>
        <taxon>Bacteria</taxon>
        <taxon>Pseudomonadati</taxon>
        <taxon>Pseudomonadota</taxon>
        <taxon>Gammaproteobacteria</taxon>
        <taxon>Alteromonadales</taxon>
        <taxon>Echinimonadaceae</taxon>
        <taxon>Neiella</taxon>
    </lineage>
</organism>
<evidence type="ECO:0000313" key="1">
    <source>
        <dbReference type="EMBL" id="MBW8190779.1"/>
    </source>
</evidence>
<proteinExistence type="predicted"/>
<protein>
    <submittedName>
        <fullName evidence="1">DUF2802 domain-containing protein</fullName>
    </submittedName>
</protein>
<dbReference type="EMBL" id="JAHZSS010000006">
    <property type="protein sequence ID" value="MBW8190779.1"/>
    <property type="molecule type" value="Genomic_DNA"/>
</dbReference>
<accession>A0ABS7EEL4</accession>
<comment type="caution">
    <text evidence="1">The sequence shown here is derived from an EMBL/GenBank/DDBJ whole genome shotgun (WGS) entry which is preliminary data.</text>
</comment>
<name>A0ABS7EEL4_9GAMM</name>
<sequence>MASAETNQLEHEVHEVRAGSLALGRRILAIESRLDEIAEQQPNPDDLEPERRIYSRAVRMVELGADLEEIMRECELPRAEAELLFSLHQNKSG</sequence>
<dbReference type="Pfam" id="PF10975">
    <property type="entry name" value="DUF2802"/>
    <property type="match status" value="1"/>
</dbReference>
<reference evidence="1" key="1">
    <citation type="submission" date="2021-07" db="EMBL/GenBank/DDBJ databases">
        <title>Neiella marina sp. nov., isolated from the intestinal content of sea cucumber Apostichopus japonicus.</title>
        <authorList>
            <person name="Bai X."/>
        </authorList>
    </citation>
    <scope>NUCLEOTIDE SEQUENCE</scope>
    <source>
        <strain evidence="1">126</strain>
    </source>
</reference>